<organism evidence="1 2">
    <name type="scientific">Piromyces finnis</name>
    <dbReference type="NCBI Taxonomy" id="1754191"/>
    <lineage>
        <taxon>Eukaryota</taxon>
        <taxon>Fungi</taxon>
        <taxon>Fungi incertae sedis</taxon>
        <taxon>Chytridiomycota</taxon>
        <taxon>Chytridiomycota incertae sedis</taxon>
        <taxon>Neocallimastigomycetes</taxon>
        <taxon>Neocallimastigales</taxon>
        <taxon>Neocallimastigaceae</taxon>
        <taxon>Piromyces</taxon>
    </lineage>
</organism>
<name>A0A1Y1V9Y5_9FUNG</name>
<proteinExistence type="predicted"/>
<accession>A0A1Y1V9Y5</accession>
<dbReference type="AlphaFoldDB" id="A0A1Y1V9Y5"/>
<sequence length="172" mass="19858">MGNINELNSMKYIKNGNNNDNDPLTLYDDNNNKLTAFNSNLFSSYKDVGDKCMKIEKCRNLFKPNSNGKQEVENFVVGKDEEKLYFFVSDKEKIHSFIIDNNKNDSEVEYNSLSLEDINNSIKGYECDIELSYDVTSYNTIDIKSDDYSFEDTEGKRIENKLKESILDSNIS</sequence>
<evidence type="ECO:0000313" key="2">
    <source>
        <dbReference type="Proteomes" id="UP000193719"/>
    </source>
</evidence>
<gene>
    <name evidence="1" type="ORF">BCR36DRAFT_370547</name>
</gene>
<dbReference type="Proteomes" id="UP000193719">
    <property type="component" value="Unassembled WGS sequence"/>
</dbReference>
<comment type="caution">
    <text evidence="1">The sequence shown here is derived from an EMBL/GenBank/DDBJ whole genome shotgun (WGS) entry which is preliminary data.</text>
</comment>
<dbReference type="EMBL" id="MCFH01000022">
    <property type="protein sequence ID" value="ORX50042.1"/>
    <property type="molecule type" value="Genomic_DNA"/>
</dbReference>
<protein>
    <submittedName>
        <fullName evidence="1">Uncharacterized protein</fullName>
    </submittedName>
</protein>
<reference evidence="1 2" key="1">
    <citation type="submission" date="2016-08" db="EMBL/GenBank/DDBJ databases">
        <title>Genomes of anaerobic fungi encode conserved fungal cellulosomes for biomass hydrolysis.</title>
        <authorList>
            <consortium name="DOE Joint Genome Institute"/>
            <person name="Haitjema C.H."/>
            <person name="Gilmore S.P."/>
            <person name="Henske J.K."/>
            <person name="Solomon K.V."/>
            <person name="De Groot R."/>
            <person name="Kuo A."/>
            <person name="Mondo S.J."/>
            <person name="Salamov A.A."/>
            <person name="Labutti K."/>
            <person name="Zhao Z."/>
            <person name="Chiniquy J."/>
            <person name="Barry K."/>
            <person name="Brewer H.M."/>
            <person name="Purvine S.O."/>
            <person name="Wright A.T."/>
            <person name="Boxma B."/>
            <person name="Van Alen T."/>
            <person name="Hackstein J.H."/>
            <person name="Baker S.E."/>
            <person name="Grigoriev I.V."/>
            <person name="O'Malley M.A."/>
        </authorList>
    </citation>
    <scope>NUCLEOTIDE SEQUENCE [LARGE SCALE GENOMIC DNA]</scope>
    <source>
        <strain evidence="2">finn</strain>
    </source>
</reference>
<reference evidence="1 2" key="2">
    <citation type="submission" date="2016-08" db="EMBL/GenBank/DDBJ databases">
        <title>Pervasive Adenine N6-methylation of Active Genes in Fungi.</title>
        <authorList>
            <consortium name="DOE Joint Genome Institute"/>
            <person name="Mondo S.J."/>
            <person name="Dannebaum R.O."/>
            <person name="Kuo R.C."/>
            <person name="Labutti K."/>
            <person name="Haridas S."/>
            <person name="Kuo A."/>
            <person name="Salamov A."/>
            <person name="Ahrendt S.R."/>
            <person name="Lipzen A."/>
            <person name="Sullivan W."/>
            <person name="Andreopoulos W.B."/>
            <person name="Clum A."/>
            <person name="Lindquist E."/>
            <person name="Daum C."/>
            <person name="Ramamoorthy G.K."/>
            <person name="Gryganskyi A."/>
            <person name="Culley D."/>
            <person name="Magnuson J.K."/>
            <person name="James T.Y."/>
            <person name="O'Malley M.A."/>
            <person name="Stajich J.E."/>
            <person name="Spatafora J.W."/>
            <person name="Visel A."/>
            <person name="Grigoriev I.V."/>
        </authorList>
    </citation>
    <scope>NUCLEOTIDE SEQUENCE [LARGE SCALE GENOMIC DNA]</scope>
    <source>
        <strain evidence="2">finn</strain>
    </source>
</reference>
<evidence type="ECO:0000313" key="1">
    <source>
        <dbReference type="EMBL" id="ORX50042.1"/>
    </source>
</evidence>
<keyword evidence="2" id="KW-1185">Reference proteome</keyword>